<proteinExistence type="predicted"/>
<reference evidence="1" key="1">
    <citation type="submission" date="2014-05" db="EMBL/GenBank/DDBJ databases">
        <authorList>
            <person name="Chronopoulou M."/>
        </authorList>
    </citation>
    <scope>NUCLEOTIDE SEQUENCE</scope>
    <source>
        <tissue evidence="1">Whole organism</tissue>
    </source>
</reference>
<name>A0A0K2SXZ2_LEPSM</name>
<protein>
    <submittedName>
        <fullName evidence="1">Uncharacterized protein</fullName>
    </submittedName>
</protein>
<evidence type="ECO:0000313" key="1">
    <source>
        <dbReference type="EMBL" id="CDW18653.1"/>
    </source>
</evidence>
<dbReference type="EMBL" id="HACA01001292">
    <property type="protein sequence ID" value="CDW18653.1"/>
    <property type="molecule type" value="Transcribed_RNA"/>
</dbReference>
<dbReference type="AlphaFoldDB" id="A0A0K2SXZ2"/>
<accession>A0A0K2SXZ2</accession>
<organism evidence="1">
    <name type="scientific">Lepeophtheirus salmonis</name>
    <name type="common">Salmon louse</name>
    <name type="synonym">Caligus salmonis</name>
    <dbReference type="NCBI Taxonomy" id="72036"/>
    <lineage>
        <taxon>Eukaryota</taxon>
        <taxon>Metazoa</taxon>
        <taxon>Ecdysozoa</taxon>
        <taxon>Arthropoda</taxon>
        <taxon>Crustacea</taxon>
        <taxon>Multicrustacea</taxon>
        <taxon>Hexanauplia</taxon>
        <taxon>Copepoda</taxon>
        <taxon>Siphonostomatoida</taxon>
        <taxon>Caligidae</taxon>
        <taxon>Lepeophtheirus</taxon>
    </lineage>
</organism>
<feature type="non-terminal residue" evidence="1">
    <location>
        <position position="1"/>
    </location>
</feature>
<sequence length="99" mass="10906">KNYPFIDLTPSSWKRKANRVRGSLQKIVLAAAETTKNVKSSIFVSLPKLSNASKSNKRNIGYTSVWSDTNIGVGSNIGQFSPVLNEVESEEVIDCKSPY</sequence>